<dbReference type="EMBL" id="MT040195">
    <property type="protein sequence ID" value="QNV47779.1"/>
    <property type="molecule type" value="Genomic_DNA"/>
</dbReference>
<reference evidence="1 2" key="1">
    <citation type="journal article" date="2020" name="Genomics">
        <title>Characterization of a novel alphabaculovirus isolated from the Southern armyworm, Spodoptera eridania (Cramer, 1782) (Lepidoptera: Noctuidae) and the evolution of odv-e66, a bacterium-acquired baculoviral chondroitinase gene.</title>
        <authorList>
            <person name="Rodrigues D.T."/>
            <person name="Peterson L."/>
            <person name="de Oliveira L.B."/>
            <person name="Sosa-Gomez D.R."/>
            <person name="Ribeiro B.M."/>
            <person name="Ardisson-Araujo D.M.P."/>
        </authorList>
    </citation>
    <scope>NUCLEOTIDE SEQUENCE [LARGE SCALE GENOMIC DNA]</scope>
    <source>
        <strain evidence="1">CNPSo-165</strain>
    </source>
</reference>
<name>A0ABX6TQA1_9ABAC</name>
<dbReference type="RefSeq" id="YP_010800436.1">
    <property type="nucleotide sequence ID" value="NC_076869.1"/>
</dbReference>
<evidence type="ECO:0000313" key="1">
    <source>
        <dbReference type="EMBL" id="QNV47779.1"/>
    </source>
</evidence>
<accession>A0ABX6TQA1</accession>
<proteinExistence type="predicted"/>
<evidence type="ECO:0000313" key="2">
    <source>
        <dbReference type="Proteomes" id="UP000831439"/>
    </source>
</evidence>
<protein>
    <submittedName>
        <fullName evidence="1">Uncharacterized protein</fullName>
    </submittedName>
</protein>
<dbReference type="Proteomes" id="UP000831439">
    <property type="component" value="Segment"/>
</dbReference>
<keyword evidence="2" id="KW-1185">Reference proteome</keyword>
<dbReference type="GeneID" id="80539040"/>
<organism evidence="1 2">
    <name type="scientific">Spodoptera eridania nucleopolyhedrovirus</name>
    <dbReference type="NCBI Taxonomy" id="2315721"/>
    <lineage>
        <taxon>Viruses</taxon>
        <taxon>Viruses incertae sedis</taxon>
        <taxon>Naldaviricetes</taxon>
        <taxon>Lefavirales</taxon>
        <taxon>Baculoviridae</taxon>
        <taxon>Alphabaculovirus</taxon>
        <taxon>Alphabaculovirus speridaniae</taxon>
    </lineage>
</organism>
<sequence length="154" mass="18384">MIKLIYQSPDFNRNKPLILLSQYLLKDNEQKAKVVLADLVAKGYNLCVTADYRKVITKIDPITGEKIKVDISEKYRRKMKKTLIKWKYPVRFGHLDEFAGYKFDIDTDDWDRIDVDGLWKKIKMMKNGKMITKKVPVYICNDYIFNYYKKLKNK</sequence>